<protein>
    <submittedName>
        <fullName evidence="1">PqqD family protein</fullName>
    </submittedName>
</protein>
<dbReference type="InterPro" id="IPR041881">
    <property type="entry name" value="PqqD_sf"/>
</dbReference>
<dbReference type="Proteomes" id="UP000886890">
    <property type="component" value="Unassembled WGS sequence"/>
</dbReference>
<accession>A0A9D1XCG6</accession>
<proteinExistence type="predicted"/>
<dbReference type="Gene3D" id="1.10.10.1150">
    <property type="entry name" value="Coenzyme PQQ synthesis protein D (PqqD)"/>
    <property type="match status" value="1"/>
</dbReference>
<sequence length="95" mass="10858">MRLKKEFMIREVAGQDVIVATGKEAMKYNGLLTVSPVGRFLLENYQNTQGIAELIQMVLDEFEVDRETAEKDTVGFTNTMLEHGFIEMDDPEKGW</sequence>
<comment type="caution">
    <text evidence="1">The sequence shown here is derived from an EMBL/GenBank/DDBJ whole genome shotgun (WGS) entry which is preliminary data.</text>
</comment>
<dbReference type="InterPro" id="IPR008792">
    <property type="entry name" value="PQQD"/>
</dbReference>
<name>A0A9D1XCG6_9FIRM</name>
<dbReference type="EMBL" id="DXEK01000082">
    <property type="protein sequence ID" value="HIX76944.1"/>
    <property type="molecule type" value="Genomic_DNA"/>
</dbReference>
<dbReference type="AlphaFoldDB" id="A0A9D1XCG6"/>
<evidence type="ECO:0000313" key="1">
    <source>
        <dbReference type="EMBL" id="HIX76944.1"/>
    </source>
</evidence>
<evidence type="ECO:0000313" key="2">
    <source>
        <dbReference type="Proteomes" id="UP000886890"/>
    </source>
</evidence>
<dbReference type="Pfam" id="PF05402">
    <property type="entry name" value="PqqD"/>
    <property type="match status" value="1"/>
</dbReference>
<reference evidence="1" key="1">
    <citation type="journal article" date="2021" name="PeerJ">
        <title>Extensive microbial diversity within the chicken gut microbiome revealed by metagenomics and culture.</title>
        <authorList>
            <person name="Gilroy R."/>
            <person name="Ravi A."/>
            <person name="Getino M."/>
            <person name="Pursley I."/>
            <person name="Horton D.L."/>
            <person name="Alikhan N.F."/>
            <person name="Baker D."/>
            <person name="Gharbi K."/>
            <person name="Hall N."/>
            <person name="Watson M."/>
            <person name="Adriaenssens E.M."/>
            <person name="Foster-Nyarko E."/>
            <person name="Jarju S."/>
            <person name="Secka A."/>
            <person name="Antonio M."/>
            <person name="Oren A."/>
            <person name="Chaudhuri R.R."/>
            <person name="La Ragione R."/>
            <person name="Hildebrand F."/>
            <person name="Pallen M.J."/>
        </authorList>
    </citation>
    <scope>NUCLEOTIDE SEQUENCE</scope>
    <source>
        <strain evidence="1">CHK183-1962</strain>
    </source>
</reference>
<organism evidence="1 2">
    <name type="scientific">Candidatus Fusicatenibacter merdavium</name>
    <dbReference type="NCBI Taxonomy" id="2838600"/>
    <lineage>
        <taxon>Bacteria</taxon>
        <taxon>Bacillati</taxon>
        <taxon>Bacillota</taxon>
        <taxon>Clostridia</taxon>
        <taxon>Lachnospirales</taxon>
        <taxon>Lachnospiraceae</taxon>
        <taxon>Fusicatenibacter</taxon>
    </lineage>
</organism>
<reference evidence="1" key="2">
    <citation type="submission" date="2021-04" db="EMBL/GenBank/DDBJ databases">
        <authorList>
            <person name="Gilroy R."/>
        </authorList>
    </citation>
    <scope>NUCLEOTIDE SEQUENCE</scope>
    <source>
        <strain evidence="1">CHK183-1962</strain>
    </source>
</reference>
<gene>
    <name evidence="1" type="ORF">H9734_05020</name>
</gene>